<evidence type="ECO:0000313" key="2">
    <source>
        <dbReference type="WBParaSite" id="HPBE_0000351701-mRNA-1"/>
    </source>
</evidence>
<dbReference type="Proteomes" id="UP000050761">
    <property type="component" value="Unassembled WGS sequence"/>
</dbReference>
<keyword evidence="1" id="KW-1185">Reference proteome</keyword>
<organism evidence="1 2">
    <name type="scientific">Heligmosomoides polygyrus</name>
    <name type="common">Parasitic roundworm</name>
    <dbReference type="NCBI Taxonomy" id="6339"/>
    <lineage>
        <taxon>Eukaryota</taxon>
        <taxon>Metazoa</taxon>
        <taxon>Ecdysozoa</taxon>
        <taxon>Nematoda</taxon>
        <taxon>Chromadorea</taxon>
        <taxon>Rhabditida</taxon>
        <taxon>Rhabditina</taxon>
        <taxon>Rhabditomorpha</taxon>
        <taxon>Strongyloidea</taxon>
        <taxon>Heligmosomidae</taxon>
        <taxon>Heligmosomoides</taxon>
    </lineage>
</organism>
<sequence length="54" mass="5966">LDLQLRLMVAFATMKYARGLVSLQLLTSYVKLAFGGMATFFELVVTLLGRLALT</sequence>
<protein>
    <submittedName>
        <fullName evidence="2">BAX inhibitor (BI)-1/YccA family protein</fullName>
    </submittedName>
</protein>
<proteinExistence type="predicted"/>
<dbReference type="WBParaSite" id="HPBE_0000351701-mRNA-1">
    <property type="protein sequence ID" value="HPBE_0000351701-mRNA-1"/>
    <property type="gene ID" value="HPBE_0000351701"/>
</dbReference>
<accession>A0A183FBH5</accession>
<name>A0A183FBH5_HELPZ</name>
<evidence type="ECO:0000313" key="1">
    <source>
        <dbReference type="Proteomes" id="UP000050761"/>
    </source>
</evidence>
<reference evidence="2" key="1">
    <citation type="submission" date="2019-09" db="UniProtKB">
        <authorList>
            <consortium name="WormBaseParasite"/>
        </authorList>
    </citation>
    <scope>IDENTIFICATION</scope>
</reference>
<dbReference type="AlphaFoldDB" id="A0A183FBH5"/>